<evidence type="ECO:0000256" key="1">
    <source>
        <dbReference type="ARBA" id="ARBA00023136"/>
    </source>
</evidence>
<keyword evidence="1" id="KW-0472">Membrane</keyword>
<dbReference type="PANTHER" id="PTHR13315">
    <property type="entry name" value="METALLO PHOSPHOESTERASE RELATED"/>
    <property type="match status" value="1"/>
</dbReference>
<dbReference type="InterPro" id="IPR033308">
    <property type="entry name" value="PGAP5/Cdc1/Ted1"/>
</dbReference>
<protein>
    <submittedName>
        <fullName evidence="3">Metallo-dependent phosphatase-like</fullName>
    </submittedName>
</protein>
<reference evidence="4" key="1">
    <citation type="submission" date="2017-03" db="EMBL/GenBank/DDBJ databases">
        <authorList>
            <person name="Sharma R."/>
            <person name="Thines M."/>
        </authorList>
    </citation>
    <scope>NUCLEOTIDE SEQUENCE [LARGE SCALE GENOMIC DNA]</scope>
</reference>
<dbReference type="PANTHER" id="PTHR13315:SF1">
    <property type="entry name" value="PROTEIN TED1"/>
    <property type="match status" value="1"/>
</dbReference>
<dbReference type="GO" id="GO:0005783">
    <property type="term" value="C:endoplasmic reticulum"/>
    <property type="evidence" value="ECO:0007669"/>
    <property type="project" value="TreeGrafter"/>
</dbReference>
<dbReference type="EMBL" id="FWEW01003531">
    <property type="protein sequence ID" value="SLM39586.1"/>
    <property type="molecule type" value="Genomic_DNA"/>
</dbReference>
<sequence>MSIISLLRRLLVFLLPLSVIATAYLYLYPLFHGCAFPSQDLSPTPFRDTIKQHINRRNPTDRALPFRLLALGDPQLEGDSSLFHPRNGYFPSVWSLGANLSTPASSPERFLIIKESLRKLVAEDVPRILQSYRKQVDLFGNDYYLAHIYRTLHWWVKPTHVTVLGDLLGSQWVDDDEFQRRGWRFWQRVFRNGQRVEDEVTGAARIEPFGEEKDWERRIINVPGNHDVGYAGDMNAARIQRFEKVFGRANWEVRFRLPGESLDNSTSVPAADAPELRIVVLNSLNLDTPALDLDLQDETYRFMNDIIQSSRPVEHRKSFTILLTHLPLHKETGVCVDGPFFDFHSEECGAGVKEQNHVSYEAGKSILEGIFGMSGNPNAPGGGFGRDGVILTGHDHEGCDVYHHLPDDIDKAARKWTATRWAEAGAILDQPVPGIREITVRSMMGDFGGNAGLLSAWFDQDIGGWRFLYATCSVGTQHIWWAIHVLDIVTLGLSVVLSASWLLDIAQVSWHDQRTATQKEPPNSRVPDYRDGSHAGQSSSVSISQLSSYGTGRSTAPANGHTKRRKQ</sequence>
<keyword evidence="4" id="KW-1185">Reference proteome</keyword>
<dbReference type="AlphaFoldDB" id="A0A1W5D8Y1"/>
<dbReference type="GO" id="GO:0006506">
    <property type="term" value="P:GPI anchor biosynthetic process"/>
    <property type="evidence" value="ECO:0007669"/>
    <property type="project" value="InterPro"/>
</dbReference>
<name>A0A1W5D8Y1_9LECA</name>
<dbReference type="Proteomes" id="UP000192927">
    <property type="component" value="Unassembled WGS sequence"/>
</dbReference>
<feature type="region of interest" description="Disordered" evidence="2">
    <location>
        <begin position="513"/>
        <end position="567"/>
    </location>
</feature>
<evidence type="ECO:0000313" key="3">
    <source>
        <dbReference type="EMBL" id="SLM39586.1"/>
    </source>
</evidence>
<dbReference type="Gene3D" id="3.60.21.10">
    <property type="match status" value="1"/>
</dbReference>
<proteinExistence type="predicted"/>
<dbReference type="SUPFAM" id="SSF56300">
    <property type="entry name" value="Metallo-dependent phosphatases"/>
    <property type="match status" value="1"/>
</dbReference>
<evidence type="ECO:0000313" key="4">
    <source>
        <dbReference type="Proteomes" id="UP000192927"/>
    </source>
</evidence>
<evidence type="ECO:0000256" key="2">
    <source>
        <dbReference type="SAM" id="MobiDB-lite"/>
    </source>
</evidence>
<dbReference type="InterPro" id="IPR029052">
    <property type="entry name" value="Metallo-depent_PP-like"/>
</dbReference>
<feature type="compositionally biased region" description="Low complexity" evidence="2">
    <location>
        <begin position="534"/>
        <end position="548"/>
    </location>
</feature>
<accession>A0A1W5D8Y1</accession>
<organism evidence="3 4">
    <name type="scientific">Lasallia pustulata</name>
    <dbReference type="NCBI Taxonomy" id="136370"/>
    <lineage>
        <taxon>Eukaryota</taxon>
        <taxon>Fungi</taxon>
        <taxon>Dikarya</taxon>
        <taxon>Ascomycota</taxon>
        <taxon>Pezizomycotina</taxon>
        <taxon>Lecanoromycetes</taxon>
        <taxon>OSLEUM clade</taxon>
        <taxon>Umbilicariomycetidae</taxon>
        <taxon>Umbilicariales</taxon>
        <taxon>Umbilicariaceae</taxon>
        <taxon>Lasallia</taxon>
    </lineage>
</organism>
<dbReference type="GO" id="GO:0016020">
    <property type="term" value="C:membrane"/>
    <property type="evidence" value="ECO:0007669"/>
    <property type="project" value="GOC"/>
</dbReference>